<protein>
    <submittedName>
        <fullName evidence="1">Uncharacterized protein</fullName>
    </submittedName>
</protein>
<evidence type="ECO:0000313" key="2">
    <source>
        <dbReference type="Proteomes" id="UP000198893"/>
    </source>
</evidence>
<evidence type="ECO:0000313" key="1">
    <source>
        <dbReference type="EMBL" id="SEO90358.1"/>
    </source>
</evidence>
<dbReference type="AlphaFoldDB" id="A0A1H8TIM1"/>
<accession>A0A1H8TIM1</accession>
<dbReference type="EMBL" id="FODS01000015">
    <property type="protein sequence ID" value="SEO90358.1"/>
    <property type="molecule type" value="Genomic_DNA"/>
</dbReference>
<organism evidence="1 2">
    <name type="scientific">Salinihabitans flavidus</name>
    <dbReference type="NCBI Taxonomy" id="569882"/>
    <lineage>
        <taxon>Bacteria</taxon>
        <taxon>Pseudomonadati</taxon>
        <taxon>Pseudomonadota</taxon>
        <taxon>Alphaproteobacteria</taxon>
        <taxon>Rhodobacterales</taxon>
        <taxon>Roseobacteraceae</taxon>
        <taxon>Salinihabitans</taxon>
    </lineage>
</organism>
<dbReference type="STRING" id="569882.SAMN04490248_115100"/>
<reference evidence="1 2" key="1">
    <citation type="submission" date="2016-10" db="EMBL/GenBank/DDBJ databases">
        <authorList>
            <person name="de Groot N.N."/>
        </authorList>
    </citation>
    <scope>NUCLEOTIDE SEQUENCE [LARGE SCALE GENOMIC DNA]</scope>
    <source>
        <strain evidence="1 2">DSM 27842</strain>
    </source>
</reference>
<name>A0A1H8TIM1_9RHOB</name>
<keyword evidence="2" id="KW-1185">Reference proteome</keyword>
<sequence>MKNIEQVLAQLEQAADPEQAVKALVLAEGGTWVDPDGTPGIVEIQLAGLRGIGPSVAAAVDDWMQQARTPHHAEHERFA</sequence>
<gene>
    <name evidence="1" type="ORF">SAMN04490248_115100</name>
</gene>
<dbReference type="Proteomes" id="UP000198893">
    <property type="component" value="Unassembled WGS sequence"/>
</dbReference>
<proteinExistence type="predicted"/>